<comment type="caution">
    <text evidence="4">The sequence shown here is derived from an EMBL/GenBank/DDBJ whole genome shotgun (WGS) entry which is preliminary data.</text>
</comment>
<gene>
    <name evidence="4" type="ORF">A2I96_09225</name>
</gene>
<evidence type="ECO:0000259" key="3">
    <source>
        <dbReference type="PROSITE" id="PS50887"/>
    </source>
</evidence>
<dbReference type="InterPro" id="IPR050706">
    <property type="entry name" value="Cyclic-di-GMP_PDE-like"/>
</dbReference>
<feature type="domain" description="GGDEF" evidence="3">
    <location>
        <begin position="359"/>
        <end position="491"/>
    </location>
</feature>
<dbReference type="AlphaFoldDB" id="A0ABD4EQE7"/>
<dbReference type="InterPro" id="IPR001633">
    <property type="entry name" value="EAL_dom"/>
</dbReference>
<dbReference type="Gene3D" id="3.20.20.450">
    <property type="entry name" value="EAL domain"/>
    <property type="match status" value="1"/>
</dbReference>
<reference evidence="4 5" key="1">
    <citation type="submission" date="2016-03" db="EMBL/GenBank/DDBJ databases">
        <authorList>
            <person name="Zhang H."/>
            <person name="Liu R."/>
            <person name="Wang M."/>
            <person name="Wang H."/>
            <person name="Wang L."/>
            <person name="Song L."/>
        </authorList>
    </citation>
    <scope>NUCLEOTIDE SEQUENCE [LARGE SCALE GENOMIC DNA]</scope>
    <source>
        <strain evidence="4 5">DSM 16099</strain>
    </source>
</reference>
<dbReference type="Gene3D" id="3.30.70.270">
    <property type="match status" value="1"/>
</dbReference>
<name>A0ABD4EQE7_9GAMM</name>
<evidence type="ECO:0000256" key="1">
    <source>
        <dbReference type="SAM" id="Phobius"/>
    </source>
</evidence>
<proteinExistence type="predicted"/>
<keyword evidence="1" id="KW-1133">Transmembrane helix</keyword>
<dbReference type="PROSITE" id="PS50887">
    <property type="entry name" value="GGDEF"/>
    <property type="match status" value="1"/>
</dbReference>
<dbReference type="InterPro" id="IPR000160">
    <property type="entry name" value="GGDEF_dom"/>
</dbReference>
<dbReference type="EMBL" id="LVCN01000009">
    <property type="protein sequence ID" value="KYL36570.1"/>
    <property type="molecule type" value="Genomic_DNA"/>
</dbReference>
<dbReference type="CDD" id="cd18773">
    <property type="entry name" value="PDC1_HK_sensor"/>
    <property type="match status" value="1"/>
</dbReference>
<evidence type="ECO:0000313" key="5">
    <source>
        <dbReference type="Proteomes" id="UP000075763"/>
    </source>
</evidence>
<organism evidence="4 5">
    <name type="scientific">Pseudoalteromonas tetraodonis</name>
    <dbReference type="NCBI Taxonomy" id="43659"/>
    <lineage>
        <taxon>Bacteria</taxon>
        <taxon>Pseudomonadati</taxon>
        <taxon>Pseudomonadota</taxon>
        <taxon>Gammaproteobacteria</taxon>
        <taxon>Alteromonadales</taxon>
        <taxon>Pseudoalteromonadaceae</taxon>
        <taxon>Pseudoalteromonas</taxon>
    </lineage>
</organism>
<keyword evidence="1" id="KW-0812">Transmembrane</keyword>
<feature type="transmembrane region" description="Helical" evidence="1">
    <location>
        <begin position="295"/>
        <end position="317"/>
    </location>
</feature>
<dbReference type="CDD" id="cd01949">
    <property type="entry name" value="GGDEF"/>
    <property type="match status" value="1"/>
</dbReference>
<dbReference type="Proteomes" id="UP000075763">
    <property type="component" value="Unassembled WGS sequence"/>
</dbReference>
<feature type="domain" description="EAL" evidence="2">
    <location>
        <begin position="499"/>
        <end position="751"/>
    </location>
</feature>
<keyword evidence="1" id="KW-0472">Membrane</keyword>
<dbReference type="SMART" id="SM00267">
    <property type="entry name" value="GGDEF"/>
    <property type="match status" value="1"/>
</dbReference>
<dbReference type="SUPFAM" id="SSF141868">
    <property type="entry name" value="EAL domain-like"/>
    <property type="match status" value="1"/>
</dbReference>
<accession>A0ABD4EQE7</accession>
<dbReference type="InterPro" id="IPR035919">
    <property type="entry name" value="EAL_sf"/>
</dbReference>
<dbReference type="NCBIfam" id="TIGR00254">
    <property type="entry name" value="GGDEF"/>
    <property type="match status" value="1"/>
</dbReference>
<dbReference type="Pfam" id="PF00990">
    <property type="entry name" value="GGDEF"/>
    <property type="match status" value="1"/>
</dbReference>
<dbReference type="PANTHER" id="PTHR33121">
    <property type="entry name" value="CYCLIC DI-GMP PHOSPHODIESTERASE PDEF"/>
    <property type="match status" value="1"/>
</dbReference>
<dbReference type="RefSeq" id="WP_024602620.1">
    <property type="nucleotide sequence ID" value="NZ_CP011042.1"/>
</dbReference>
<protein>
    <submittedName>
        <fullName evidence="4">Diguanylate cyclase</fullName>
    </submittedName>
</protein>
<dbReference type="CDD" id="cd01948">
    <property type="entry name" value="EAL"/>
    <property type="match status" value="1"/>
</dbReference>
<dbReference type="SUPFAM" id="SSF55073">
    <property type="entry name" value="Nucleotide cyclase"/>
    <property type="match status" value="1"/>
</dbReference>
<dbReference type="Pfam" id="PF00563">
    <property type="entry name" value="EAL"/>
    <property type="match status" value="1"/>
</dbReference>
<dbReference type="PANTHER" id="PTHR33121:SF79">
    <property type="entry name" value="CYCLIC DI-GMP PHOSPHODIESTERASE PDED-RELATED"/>
    <property type="match status" value="1"/>
</dbReference>
<evidence type="ECO:0000313" key="4">
    <source>
        <dbReference type="EMBL" id="KYL36570.1"/>
    </source>
</evidence>
<dbReference type="InterPro" id="IPR029787">
    <property type="entry name" value="Nucleotide_cyclase"/>
</dbReference>
<sequence>MALIKNNLWKLFCFLLLGGLILLSVLLVYEWKNIKKDYRTSSQNRVEFSAQALKSTLRNKELMLDLIGRDILSNNNLHEKTSTIKLLDNILLENPVLLGFGLFNPQGEIIYYSSNLNASTMINLKENKNTRQSFAQTLVSDKMVLGQTYFNESLQEWVIPIRKALRDKSGTVIAVMTAGMAVSRGTKYLNILQSNRDDYIMLAREIDGFIQYSSVRDADIASYIKTQTKEALGLSGNALIEQTGKTKQTLKSSEEVFSIETTVKGKPYITSAKFDNRYQLWTLSQMAMQPIKNLYYWKVGLYVLVYVFICMVLFFGFRLIARAEKKRIDELFHLSRHDDLTKLPNRKALRDSFEEKKETSFSLAIINITNLRSMNNRFGMEFGDKAIKTFAGFLKTTFLSPYLVFRNSGNEFCIIAPHTFDEQNRRAFEHILESAIQQYETNNSERLLNISVGIACYPEHGITKSKLVRSAHLANQWAKDTGQWLCHYHADIKQAYLRRLKVEERLNMALNEQSLSMAYQCQVNEQGKIHAMEALIRWKDGELGMVSPAEFIAIAEQSDLIFKIGDFVLARSIGEFAKMQQHSDTPLELAINISVMQFQSSVFIPTLLHSLETHNVTAQSIILEITESLFMDNLEHVIDTIKSLKSRGIRFSMDDFGTGYSSLSLLRRLPIDELKIDKSFVDDILVDSKSNSMVQSIIAIANSHNLSVIAEGVEEQAQFDMLVNIGCKRFQGYYFYKPVAAATVIEYLSVN</sequence>
<dbReference type="Gene3D" id="3.30.450.20">
    <property type="entry name" value="PAS domain"/>
    <property type="match status" value="1"/>
</dbReference>
<evidence type="ECO:0000259" key="2">
    <source>
        <dbReference type="PROSITE" id="PS50883"/>
    </source>
</evidence>
<dbReference type="PROSITE" id="PS50883">
    <property type="entry name" value="EAL"/>
    <property type="match status" value="1"/>
</dbReference>
<dbReference type="InterPro" id="IPR043128">
    <property type="entry name" value="Rev_trsase/Diguanyl_cyclase"/>
</dbReference>
<dbReference type="SMART" id="SM00052">
    <property type="entry name" value="EAL"/>
    <property type="match status" value="1"/>
</dbReference>